<protein>
    <submittedName>
        <fullName evidence="2">ABC1 family protein</fullName>
    </submittedName>
</protein>
<gene>
    <name evidence="2" type="ORF">ADIS_3003</name>
</gene>
<dbReference type="InterPro" id="IPR004147">
    <property type="entry name" value="ABC1_dom"/>
</dbReference>
<dbReference type="PATRIC" id="fig|1288963.3.peg.2995"/>
<dbReference type="EMBL" id="AQHR01000085">
    <property type="protein sequence ID" value="EON76553.1"/>
    <property type="molecule type" value="Genomic_DNA"/>
</dbReference>
<dbReference type="Pfam" id="PF03109">
    <property type="entry name" value="ABC1"/>
    <property type="match status" value="1"/>
</dbReference>
<dbReference type="GO" id="GO:0005524">
    <property type="term" value="F:ATP binding"/>
    <property type="evidence" value="ECO:0007669"/>
    <property type="project" value="InterPro"/>
</dbReference>
<comment type="caution">
    <text evidence="2">The sequence shown here is derived from an EMBL/GenBank/DDBJ whole genome shotgun (WGS) entry which is preliminary data.</text>
</comment>
<feature type="domain" description="Protein kinase" evidence="1">
    <location>
        <begin position="127"/>
        <end position="441"/>
    </location>
</feature>
<reference evidence="2 3" key="1">
    <citation type="submission" date="2013-02" db="EMBL/GenBank/DDBJ databases">
        <title>A novel strain isolated from Lonar lake, Maharashtra, India.</title>
        <authorList>
            <person name="Singh A."/>
        </authorList>
    </citation>
    <scope>NUCLEOTIDE SEQUENCE [LARGE SCALE GENOMIC DNA]</scope>
    <source>
        <strain evidence="2 3">AK24</strain>
    </source>
</reference>
<dbReference type="Proteomes" id="UP000013909">
    <property type="component" value="Unassembled WGS sequence"/>
</dbReference>
<dbReference type="AlphaFoldDB" id="R7ZR68"/>
<dbReference type="Gene3D" id="1.10.510.10">
    <property type="entry name" value="Transferase(Phosphotransferase) domain 1"/>
    <property type="match status" value="1"/>
</dbReference>
<sequence length="441" mass="50650">MSMANTLKEQSSIPVSKVQRAAKFLKTGAKVGGNYVKHYAQKVVNPSLSKDQLHKENAEDIYDSLSELKGSALKVAQMMAMDKNMLPTAYQDKFTMAQYSAPPLSYPLVVKTFKQFFDQSPDQLFDSFTQTAVNAASIGQVHQATKGERVFAVKIQYPGVASSVRSDLKLVRPFALRLLNMNERELDHYMEEVEEKLLEETDYELEMQRGAEIASACSHIPNLAFPTYYQEMSSPRVITMDWMNGLHIREWLQTDPTQEQKNLVGQAMWDFYHHQVHEMQQVHADPHPGNFIIQPDGRLAIIDFGCVKVIPEDFYTGYFSLIKKDLLINQEELDQVFVDLEFISNKDSIEEQAYFKGVFREMIHLLGRPFHVDSFNFADDGYFQEIFQLGDRISNDNMFRKSKQARGSKHGLYVNRTYFGLYNLLNQLRAEVVTTKPAWLA</sequence>
<evidence type="ECO:0000259" key="1">
    <source>
        <dbReference type="PROSITE" id="PS50011"/>
    </source>
</evidence>
<dbReference type="InterPro" id="IPR011009">
    <property type="entry name" value="Kinase-like_dom_sf"/>
</dbReference>
<dbReference type="SUPFAM" id="SSF56112">
    <property type="entry name" value="Protein kinase-like (PK-like)"/>
    <property type="match status" value="1"/>
</dbReference>
<dbReference type="PANTHER" id="PTHR43851:SF3">
    <property type="entry name" value="COENZYME Q8"/>
    <property type="match status" value="1"/>
</dbReference>
<dbReference type="STRING" id="1232681.ADIS_3003"/>
<dbReference type="InterPro" id="IPR000719">
    <property type="entry name" value="Prot_kinase_dom"/>
</dbReference>
<accession>R7ZR68</accession>
<organism evidence="2 3">
    <name type="scientific">Lunatimonas lonarensis</name>
    <dbReference type="NCBI Taxonomy" id="1232681"/>
    <lineage>
        <taxon>Bacteria</taxon>
        <taxon>Pseudomonadati</taxon>
        <taxon>Bacteroidota</taxon>
        <taxon>Cytophagia</taxon>
        <taxon>Cytophagales</taxon>
        <taxon>Cyclobacteriaceae</taxon>
    </lineage>
</organism>
<dbReference type="InterPro" id="IPR051409">
    <property type="entry name" value="Atypical_kinase_ADCK"/>
</dbReference>
<keyword evidence="3" id="KW-1185">Reference proteome</keyword>
<evidence type="ECO:0000313" key="3">
    <source>
        <dbReference type="Proteomes" id="UP000013909"/>
    </source>
</evidence>
<dbReference type="GO" id="GO:0004672">
    <property type="term" value="F:protein kinase activity"/>
    <property type="evidence" value="ECO:0007669"/>
    <property type="project" value="InterPro"/>
</dbReference>
<dbReference type="PROSITE" id="PS50011">
    <property type="entry name" value="PROTEIN_KINASE_DOM"/>
    <property type="match status" value="1"/>
</dbReference>
<evidence type="ECO:0000313" key="2">
    <source>
        <dbReference type="EMBL" id="EON76553.1"/>
    </source>
</evidence>
<proteinExistence type="predicted"/>
<dbReference type="PANTHER" id="PTHR43851">
    <property type="match status" value="1"/>
</dbReference>
<name>R7ZR68_9BACT</name>